<evidence type="ECO:0000313" key="3">
    <source>
        <dbReference type="Proteomes" id="UP000660110"/>
    </source>
</evidence>
<dbReference type="EMBL" id="BMEL01000001">
    <property type="protein sequence ID" value="GGF13789.1"/>
    <property type="molecule type" value="Genomic_DNA"/>
</dbReference>
<dbReference type="InterPro" id="IPR000182">
    <property type="entry name" value="GNAT_dom"/>
</dbReference>
<dbReference type="Gene3D" id="3.40.630.30">
    <property type="match status" value="1"/>
</dbReference>
<sequence length="178" mass="21132">MFKGERIKLRKLAETDIETYHSWRNNEEVMRYTNPSLDKYTFSETQEFVEKITQSPTSKSYMIELIQSRKPLGITSLINIDYKNRNAECIIDIGEHEYWGNGYGKEALQLLIKYSFVELNLHKVYLRVFSFNDRAISLYEKMGFRIEGEQIDQLFRDGEWHNVVLMAIFQKDFFAAKS</sequence>
<dbReference type="PANTHER" id="PTHR43415:SF3">
    <property type="entry name" value="GNAT-FAMILY ACETYLTRANSFERASE"/>
    <property type="match status" value="1"/>
</dbReference>
<dbReference type="SUPFAM" id="SSF55729">
    <property type="entry name" value="Acyl-CoA N-acyltransferases (Nat)"/>
    <property type="match status" value="1"/>
</dbReference>
<dbReference type="Proteomes" id="UP000660110">
    <property type="component" value="Unassembled WGS sequence"/>
</dbReference>
<organism evidence="2 3">
    <name type="scientific">Halobacillus andaensis</name>
    <dbReference type="NCBI Taxonomy" id="1176239"/>
    <lineage>
        <taxon>Bacteria</taxon>
        <taxon>Bacillati</taxon>
        <taxon>Bacillota</taxon>
        <taxon>Bacilli</taxon>
        <taxon>Bacillales</taxon>
        <taxon>Bacillaceae</taxon>
        <taxon>Halobacillus</taxon>
    </lineage>
</organism>
<dbReference type="InterPro" id="IPR016181">
    <property type="entry name" value="Acyl_CoA_acyltransferase"/>
</dbReference>
<evidence type="ECO:0000259" key="1">
    <source>
        <dbReference type="PROSITE" id="PS51186"/>
    </source>
</evidence>
<name>A0A917B1S5_HALAA</name>
<feature type="domain" description="N-acetyltransferase" evidence="1">
    <location>
        <begin position="7"/>
        <end position="171"/>
    </location>
</feature>
<gene>
    <name evidence="2" type="ORF">GCM10010954_10670</name>
</gene>
<reference evidence="2" key="2">
    <citation type="submission" date="2020-09" db="EMBL/GenBank/DDBJ databases">
        <authorList>
            <person name="Sun Q."/>
            <person name="Zhou Y."/>
        </authorList>
    </citation>
    <scope>NUCLEOTIDE SEQUENCE</scope>
    <source>
        <strain evidence="2">CGMCC 1.12153</strain>
    </source>
</reference>
<dbReference type="RefSeq" id="WP_188376408.1">
    <property type="nucleotide sequence ID" value="NZ_BMEL01000001.1"/>
</dbReference>
<comment type="caution">
    <text evidence="2">The sequence shown here is derived from an EMBL/GenBank/DDBJ whole genome shotgun (WGS) entry which is preliminary data.</text>
</comment>
<evidence type="ECO:0000313" key="2">
    <source>
        <dbReference type="EMBL" id="GGF13789.1"/>
    </source>
</evidence>
<keyword evidence="3" id="KW-1185">Reference proteome</keyword>
<reference evidence="2" key="1">
    <citation type="journal article" date="2014" name="Int. J. Syst. Evol. Microbiol.">
        <title>Complete genome sequence of Corynebacterium casei LMG S-19264T (=DSM 44701T), isolated from a smear-ripened cheese.</title>
        <authorList>
            <consortium name="US DOE Joint Genome Institute (JGI-PGF)"/>
            <person name="Walter F."/>
            <person name="Albersmeier A."/>
            <person name="Kalinowski J."/>
            <person name="Ruckert C."/>
        </authorList>
    </citation>
    <scope>NUCLEOTIDE SEQUENCE</scope>
    <source>
        <strain evidence="2">CGMCC 1.12153</strain>
    </source>
</reference>
<dbReference type="GO" id="GO:0016747">
    <property type="term" value="F:acyltransferase activity, transferring groups other than amino-acyl groups"/>
    <property type="evidence" value="ECO:0007669"/>
    <property type="project" value="InterPro"/>
</dbReference>
<dbReference type="PROSITE" id="PS51186">
    <property type="entry name" value="GNAT"/>
    <property type="match status" value="1"/>
</dbReference>
<accession>A0A917B1S5</accession>
<protein>
    <submittedName>
        <fullName evidence="2">Acetyltransferase</fullName>
    </submittedName>
</protein>
<proteinExistence type="predicted"/>
<dbReference type="PANTHER" id="PTHR43415">
    <property type="entry name" value="SPERMIDINE N(1)-ACETYLTRANSFERASE"/>
    <property type="match status" value="1"/>
</dbReference>
<dbReference type="Pfam" id="PF13302">
    <property type="entry name" value="Acetyltransf_3"/>
    <property type="match status" value="1"/>
</dbReference>
<dbReference type="AlphaFoldDB" id="A0A917B1S5"/>